<dbReference type="AlphaFoldDB" id="A0A183ATM5"/>
<evidence type="ECO:0000313" key="3">
    <source>
        <dbReference type="WBParaSite" id="ECPE_0001034201-mRNA-1"/>
    </source>
</evidence>
<proteinExistence type="predicted"/>
<dbReference type="WBParaSite" id="ECPE_0001034201-mRNA-1">
    <property type="protein sequence ID" value="ECPE_0001034201-mRNA-1"/>
    <property type="gene ID" value="ECPE_0001034201"/>
</dbReference>
<keyword evidence="2" id="KW-1185">Reference proteome</keyword>
<evidence type="ECO:0000313" key="2">
    <source>
        <dbReference type="Proteomes" id="UP000272942"/>
    </source>
</evidence>
<dbReference type="EMBL" id="UZAN01048868">
    <property type="protein sequence ID" value="VDP86853.1"/>
    <property type="molecule type" value="Genomic_DNA"/>
</dbReference>
<dbReference type="Proteomes" id="UP000272942">
    <property type="component" value="Unassembled WGS sequence"/>
</dbReference>
<evidence type="ECO:0000313" key="1">
    <source>
        <dbReference type="EMBL" id="VDP86853.1"/>
    </source>
</evidence>
<protein>
    <submittedName>
        <fullName evidence="3">PAS domain-containing protein</fullName>
    </submittedName>
</protein>
<sequence length="184" mass="20690">MVGFSPLDERSIWINRPTNMTIHISVLHNVPNSFACGIACGSSTTSKIAYCNQTFIGIKFGDNLLVGLDEIKPIGQLNDIVMNKLQFTVGRIAMKNKSIFPRYRASMNTDYVSRRHHADHSLINVFSYFLTDPQSEKTRNQIRISISVTMADPAVVQGKEIFELSDAMEEERCDGILKFTPSEL</sequence>
<accession>A0A183ATM5</accession>
<gene>
    <name evidence="1" type="ORF">ECPE_LOCUS10310</name>
</gene>
<reference evidence="3" key="1">
    <citation type="submission" date="2016-06" db="UniProtKB">
        <authorList>
            <consortium name="WormBaseParasite"/>
        </authorList>
    </citation>
    <scope>IDENTIFICATION</scope>
</reference>
<organism evidence="3">
    <name type="scientific">Echinostoma caproni</name>
    <dbReference type="NCBI Taxonomy" id="27848"/>
    <lineage>
        <taxon>Eukaryota</taxon>
        <taxon>Metazoa</taxon>
        <taxon>Spiralia</taxon>
        <taxon>Lophotrochozoa</taxon>
        <taxon>Platyhelminthes</taxon>
        <taxon>Trematoda</taxon>
        <taxon>Digenea</taxon>
        <taxon>Plagiorchiida</taxon>
        <taxon>Echinostomata</taxon>
        <taxon>Echinostomatoidea</taxon>
        <taxon>Echinostomatidae</taxon>
        <taxon>Echinostoma</taxon>
    </lineage>
</organism>
<name>A0A183ATM5_9TREM</name>
<reference evidence="1 2" key="2">
    <citation type="submission" date="2018-11" db="EMBL/GenBank/DDBJ databases">
        <authorList>
            <consortium name="Pathogen Informatics"/>
        </authorList>
    </citation>
    <scope>NUCLEOTIDE SEQUENCE [LARGE SCALE GENOMIC DNA]</scope>
    <source>
        <strain evidence="1 2">Egypt</strain>
    </source>
</reference>